<dbReference type="EMBL" id="CALNXK010000094">
    <property type="protein sequence ID" value="CAH3152761.1"/>
    <property type="molecule type" value="Genomic_DNA"/>
</dbReference>
<accession>A0ABN8PX73</accession>
<evidence type="ECO:0000313" key="2">
    <source>
        <dbReference type="Proteomes" id="UP001159405"/>
    </source>
</evidence>
<feature type="non-terminal residue" evidence="1">
    <location>
        <position position="1"/>
    </location>
</feature>
<dbReference type="Proteomes" id="UP001159405">
    <property type="component" value="Unassembled WGS sequence"/>
</dbReference>
<name>A0ABN8PX73_9CNID</name>
<proteinExistence type="predicted"/>
<evidence type="ECO:0000313" key="1">
    <source>
        <dbReference type="EMBL" id="CAH3152761.1"/>
    </source>
</evidence>
<reference evidence="1 2" key="1">
    <citation type="submission" date="2022-05" db="EMBL/GenBank/DDBJ databases">
        <authorList>
            <consortium name="Genoscope - CEA"/>
            <person name="William W."/>
        </authorList>
    </citation>
    <scope>NUCLEOTIDE SEQUENCE [LARGE SCALE GENOMIC DNA]</scope>
</reference>
<protein>
    <submittedName>
        <fullName evidence="1">Uncharacterized protein</fullName>
    </submittedName>
</protein>
<comment type="caution">
    <text evidence="1">The sequence shown here is derived from an EMBL/GenBank/DDBJ whole genome shotgun (WGS) entry which is preliminary data.</text>
</comment>
<gene>
    <name evidence="1" type="ORF">PLOB_00049256</name>
</gene>
<keyword evidence="2" id="KW-1185">Reference proteome</keyword>
<sequence length="505" mass="56418">VESLDFVTEAQGFRVSSIDGKVSFPVSCYYRANKRGAPRIEHYDNDSRKVVQACKHCFLNGTESVVSCEECKEEGIVCDECEQVGHTSIMPIERKCTRCQVSKLDHMSSIANEDTRVPVPDPPHVLKLVRSGLFNYWFLHGNYLINLKLLRSAREDSNQAISKPIAQSLPRSCIRNKDQMNMTTAVGLFKENLLNVLPDDPLVCTLVPEQDRLWRQNPAKSILKFPTAVAFSSKHSILIITDKAKSMVYMANMHNRVCIIPTAGPGVGICSPTGLAIRDNYVIVVNSGAQTSFKVVDIAPVLKKIFFDASDNTLNYFVDSKVTVTLGESEGSRDGFSPCFNSPSHITSYQKNTFVCEVNDKALRLVSSMSVYKQFGRELSAFIDLFQLDEDFSYKGAGTTLDEGIATLKDLPTTMNTIERAAYFRTGKRCPQGPDLALTKPCRDSFSMLLKSFKKVREILDDFDHLKEPLLFSSFTTLVLLFNCCCCLEQFFSGMRTPARPSPLS</sequence>
<organism evidence="1 2">
    <name type="scientific">Porites lobata</name>
    <dbReference type="NCBI Taxonomy" id="104759"/>
    <lineage>
        <taxon>Eukaryota</taxon>
        <taxon>Metazoa</taxon>
        <taxon>Cnidaria</taxon>
        <taxon>Anthozoa</taxon>
        <taxon>Hexacorallia</taxon>
        <taxon>Scleractinia</taxon>
        <taxon>Fungiina</taxon>
        <taxon>Poritidae</taxon>
        <taxon>Porites</taxon>
    </lineage>
</organism>
<dbReference type="SUPFAM" id="SSF63825">
    <property type="entry name" value="YWTD domain"/>
    <property type="match status" value="1"/>
</dbReference>